<dbReference type="EMBL" id="WIOL01000002">
    <property type="protein sequence ID" value="MQT16637.1"/>
    <property type="molecule type" value="Genomic_DNA"/>
</dbReference>
<evidence type="ECO:0000313" key="1">
    <source>
        <dbReference type="EMBL" id="MQT16637.1"/>
    </source>
</evidence>
<reference evidence="1 2" key="1">
    <citation type="submission" date="2019-09" db="EMBL/GenBank/DDBJ databases">
        <title>Polymorphobacter sp. isolated from a lake in China.</title>
        <authorList>
            <person name="Liu Z."/>
        </authorList>
    </citation>
    <scope>NUCLEOTIDE SEQUENCE [LARGE SCALE GENOMIC DNA]</scope>
    <source>
        <strain evidence="1 2">D40P</strain>
    </source>
</reference>
<dbReference type="Pfam" id="PF10933">
    <property type="entry name" value="DUF2827"/>
    <property type="match status" value="1"/>
</dbReference>
<proteinExistence type="predicted"/>
<dbReference type="Proteomes" id="UP000481327">
    <property type="component" value="Unassembled WGS sequence"/>
</dbReference>
<gene>
    <name evidence="1" type="ORF">F3168_05105</name>
</gene>
<dbReference type="AlphaFoldDB" id="A0A7C9GNE3"/>
<protein>
    <submittedName>
        <fullName evidence="1">DUF2827 family protein</fullName>
    </submittedName>
</protein>
<accession>A0A7C9GNE3</accession>
<organism evidence="1 2">
    <name type="scientific">Sandarakinorhabdus fusca</name>
    <dbReference type="NCBI Taxonomy" id="1439888"/>
    <lineage>
        <taxon>Bacteria</taxon>
        <taxon>Pseudomonadati</taxon>
        <taxon>Pseudomonadota</taxon>
        <taxon>Alphaproteobacteria</taxon>
        <taxon>Sphingomonadales</taxon>
        <taxon>Sphingosinicellaceae</taxon>
        <taxon>Sandarakinorhabdus</taxon>
    </lineage>
</organism>
<comment type="caution">
    <text evidence="1">The sequence shown here is derived from an EMBL/GenBank/DDBJ whole genome shotgun (WGS) entry which is preliminary data.</text>
</comment>
<name>A0A7C9GNE3_9SPHN</name>
<evidence type="ECO:0000313" key="2">
    <source>
        <dbReference type="Proteomes" id="UP000481327"/>
    </source>
</evidence>
<sequence length="371" mass="41630">MPRLKIGITVSRGTEAVDQIIWSSGLNQNIIYLVMLLQRLPEVAQVVLVDCSDNSTPHPLAEWCGIVSVTQQVAGAELDIIIELGSRAEDNCMRAFRDRGGRVVSYMAGNALVMNFECVASKVAHGETISASGYDAVWITPQHWHMNRAWCVITRTPATELVPHIWEPVCLEAAVRAAKVRYFWQDQDRSKGYRVATFEPNINVVKTFHVPLLACEEAYRAAPHLIDRVLLFNTQHLIGYPHFDDFVGATTLAKAGRVFAEGRHMTSSVLGTHVDAVIEHQWENNLNYLYWDVLYSGHPFIHNSTEIEGAGYFYAPFDSQDGGRVVVDALSRHAGRAKQARSDAVDYLWRYRVDNPAVQARHSELIEKVMG</sequence>
<keyword evidence="2" id="KW-1185">Reference proteome</keyword>
<dbReference type="InterPro" id="IPR021234">
    <property type="entry name" value="DUF2827"/>
</dbReference>
<dbReference type="OrthoDB" id="1627328at2"/>